<feature type="coiled-coil region" evidence="1">
    <location>
        <begin position="66"/>
        <end position="125"/>
    </location>
</feature>
<dbReference type="EMBL" id="JBBWWQ010000005">
    <property type="protein sequence ID" value="KAK8946999.1"/>
    <property type="molecule type" value="Genomic_DNA"/>
</dbReference>
<proteinExistence type="predicted"/>
<keyword evidence="2" id="KW-0472">Membrane</keyword>
<evidence type="ECO:0000256" key="1">
    <source>
        <dbReference type="SAM" id="Coils"/>
    </source>
</evidence>
<keyword evidence="2" id="KW-0812">Transmembrane</keyword>
<gene>
    <name evidence="3" type="ORF">KSP39_PZI006987</name>
</gene>
<evidence type="ECO:0000313" key="4">
    <source>
        <dbReference type="Proteomes" id="UP001418222"/>
    </source>
</evidence>
<evidence type="ECO:0000256" key="2">
    <source>
        <dbReference type="SAM" id="Phobius"/>
    </source>
</evidence>
<dbReference type="AlphaFoldDB" id="A0AAP0G9T8"/>
<accession>A0AAP0G9T8</accession>
<reference evidence="3 4" key="1">
    <citation type="journal article" date="2022" name="Nat. Plants">
        <title>Genomes of leafy and leafless Platanthera orchids illuminate the evolution of mycoheterotrophy.</title>
        <authorList>
            <person name="Li M.H."/>
            <person name="Liu K.W."/>
            <person name="Li Z."/>
            <person name="Lu H.C."/>
            <person name="Ye Q.L."/>
            <person name="Zhang D."/>
            <person name="Wang J.Y."/>
            <person name="Li Y.F."/>
            <person name="Zhong Z.M."/>
            <person name="Liu X."/>
            <person name="Yu X."/>
            <person name="Liu D.K."/>
            <person name="Tu X.D."/>
            <person name="Liu B."/>
            <person name="Hao Y."/>
            <person name="Liao X.Y."/>
            <person name="Jiang Y.T."/>
            <person name="Sun W.H."/>
            <person name="Chen J."/>
            <person name="Chen Y.Q."/>
            <person name="Ai Y."/>
            <person name="Zhai J.W."/>
            <person name="Wu S.S."/>
            <person name="Zhou Z."/>
            <person name="Hsiao Y.Y."/>
            <person name="Wu W.L."/>
            <person name="Chen Y.Y."/>
            <person name="Lin Y.F."/>
            <person name="Hsu J.L."/>
            <person name="Li C.Y."/>
            <person name="Wang Z.W."/>
            <person name="Zhao X."/>
            <person name="Zhong W.Y."/>
            <person name="Ma X.K."/>
            <person name="Ma L."/>
            <person name="Huang J."/>
            <person name="Chen G.Z."/>
            <person name="Huang M.Z."/>
            <person name="Huang L."/>
            <person name="Peng D.H."/>
            <person name="Luo Y.B."/>
            <person name="Zou S.Q."/>
            <person name="Chen S.P."/>
            <person name="Lan S."/>
            <person name="Tsai W.C."/>
            <person name="Van de Peer Y."/>
            <person name="Liu Z.J."/>
        </authorList>
    </citation>
    <scope>NUCLEOTIDE SEQUENCE [LARGE SCALE GENOMIC DNA]</scope>
    <source>
        <strain evidence="3">Lor287</strain>
    </source>
</reference>
<feature type="transmembrane region" description="Helical" evidence="2">
    <location>
        <begin position="178"/>
        <end position="196"/>
    </location>
</feature>
<organism evidence="3 4">
    <name type="scientific">Platanthera zijinensis</name>
    <dbReference type="NCBI Taxonomy" id="2320716"/>
    <lineage>
        <taxon>Eukaryota</taxon>
        <taxon>Viridiplantae</taxon>
        <taxon>Streptophyta</taxon>
        <taxon>Embryophyta</taxon>
        <taxon>Tracheophyta</taxon>
        <taxon>Spermatophyta</taxon>
        <taxon>Magnoliopsida</taxon>
        <taxon>Liliopsida</taxon>
        <taxon>Asparagales</taxon>
        <taxon>Orchidaceae</taxon>
        <taxon>Orchidoideae</taxon>
        <taxon>Orchideae</taxon>
        <taxon>Orchidinae</taxon>
        <taxon>Platanthera</taxon>
    </lineage>
</organism>
<keyword evidence="2" id="KW-1133">Transmembrane helix</keyword>
<name>A0AAP0G9T8_9ASPA</name>
<keyword evidence="4" id="KW-1185">Reference proteome</keyword>
<evidence type="ECO:0000313" key="3">
    <source>
        <dbReference type="EMBL" id="KAK8946999.1"/>
    </source>
</evidence>
<sequence>MQNLKTLNSLLLKETVDLREQIRQLRSKHAAVSPDRRIEEGIERGVCGVVVSSHLASNAEGCAALLRKAEDDLDAEKAAAAETTASLAKKADASAEKVQLTAQLVSENEEVRSRKEAEMKLLNAEIESNASKIFALEEKCRYLNEIRKGLTDEVSHLKKAALEELNEKRKSKWRDFKWLYPAAATIFVVVSLAYAARAR</sequence>
<comment type="caution">
    <text evidence="3">The sequence shown here is derived from an EMBL/GenBank/DDBJ whole genome shotgun (WGS) entry which is preliminary data.</text>
</comment>
<protein>
    <submittedName>
        <fullName evidence="3">Uncharacterized protein</fullName>
    </submittedName>
</protein>
<keyword evidence="1" id="KW-0175">Coiled coil</keyword>
<dbReference type="Proteomes" id="UP001418222">
    <property type="component" value="Unassembled WGS sequence"/>
</dbReference>